<name>M5PR42_DESAF</name>
<evidence type="ECO:0000256" key="2">
    <source>
        <dbReference type="SAM" id="Phobius"/>
    </source>
</evidence>
<gene>
    <name evidence="3" type="ORF">PCS_02601</name>
</gene>
<evidence type="ECO:0000313" key="3">
    <source>
        <dbReference type="EMBL" id="EMG36589.1"/>
    </source>
</evidence>
<dbReference type="EMBL" id="AOSV01000029">
    <property type="protein sequence ID" value="EMG36589.1"/>
    <property type="molecule type" value="Genomic_DNA"/>
</dbReference>
<organism evidence="3 4">
    <name type="scientific">Desulfocurvibacter africanus PCS</name>
    <dbReference type="NCBI Taxonomy" id="1262666"/>
    <lineage>
        <taxon>Bacteria</taxon>
        <taxon>Pseudomonadati</taxon>
        <taxon>Thermodesulfobacteriota</taxon>
        <taxon>Desulfovibrionia</taxon>
        <taxon>Desulfovibrionales</taxon>
        <taxon>Desulfovibrionaceae</taxon>
        <taxon>Desulfocurvibacter</taxon>
    </lineage>
</organism>
<protein>
    <submittedName>
        <fullName evidence="3">Uncharacterized protein</fullName>
    </submittedName>
</protein>
<sequence length="336" mass="36787">MLISRKEDLLNAALALADGTISPSDINFAEYITDVIKIDSDYWGTAKVIDHKTAQLILAIQKDVLGLYNDIYSTSIGLKDLDAHPFLVVKFSIEDGCIQIFSSISKQFFNFCDGMTPRQRLIALLAAAAIVASVSCAVLAYFADKNRDILEKVGALEETQKIASRHQETQRVVINNIGDGTVVIGGGTHLTGKELKEMFNPAKPKKDNPPIDIDDHFIVLKYDFDGQKIFLAHRSGTAFWASTEWLSGEQREQLKAISAKAIDQSAAITAQLNVTGHIKEARVERAVVLGVGRPARQTSVKLGDALTKQVESPSRTPEPEQLSFDFESDESGPSPI</sequence>
<evidence type="ECO:0000313" key="4">
    <source>
        <dbReference type="Proteomes" id="UP000011922"/>
    </source>
</evidence>
<proteinExistence type="predicted"/>
<keyword evidence="2" id="KW-0812">Transmembrane</keyword>
<dbReference type="PATRIC" id="fig|1262666.3.peg.2641"/>
<dbReference type="RefSeq" id="WP_005987855.1">
    <property type="nucleotide sequence ID" value="NZ_AOSV01000029.1"/>
</dbReference>
<dbReference type="Proteomes" id="UP000011922">
    <property type="component" value="Unassembled WGS sequence"/>
</dbReference>
<keyword evidence="2" id="KW-1133">Transmembrane helix</keyword>
<accession>M5PR42</accession>
<reference evidence="3 4" key="1">
    <citation type="journal article" date="2013" name="Genome Announc.">
        <title>Draft Genome Sequence for Desulfovibrio africanus Strain PCS.</title>
        <authorList>
            <person name="Brown S.D."/>
            <person name="Utturkar S.M."/>
            <person name="Arkin A.P."/>
            <person name="Deutschbauer A.M."/>
            <person name="Elias D.A."/>
            <person name="Hazen T.C."/>
            <person name="Chakraborty R."/>
        </authorList>
    </citation>
    <scope>NUCLEOTIDE SEQUENCE [LARGE SCALE GENOMIC DNA]</scope>
    <source>
        <strain evidence="3 4">PCS</strain>
    </source>
</reference>
<dbReference type="AlphaFoldDB" id="M5PR42"/>
<keyword evidence="2" id="KW-0472">Membrane</keyword>
<feature type="region of interest" description="Disordered" evidence="1">
    <location>
        <begin position="300"/>
        <end position="336"/>
    </location>
</feature>
<evidence type="ECO:0000256" key="1">
    <source>
        <dbReference type="SAM" id="MobiDB-lite"/>
    </source>
</evidence>
<comment type="caution">
    <text evidence="3">The sequence shown here is derived from an EMBL/GenBank/DDBJ whole genome shotgun (WGS) entry which is preliminary data.</text>
</comment>
<feature type="transmembrane region" description="Helical" evidence="2">
    <location>
        <begin position="121"/>
        <end position="143"/>
    </location>
</feature>